<dbReference type="OrthoDB" id="9801841at2"/>
<dbReference type="GO" id="GO:0005524">
    <property type="term" value="F:ATP binding"/>
    <property type="evidence" value="ECO:0007669"/>
    <property type="project" value="UniProtKB-UniRule"/>
</dbReference>
<keyword evidence="10" id="KW-1185">Reference proteome</keyword>
<dbReference type="SUPFAM" id="SSF47789">
    <property type="entry name" value="C-terminal domain of RNA polymerase alpha subunit"/>
    <property type="match status" value="1"/>
</dbReference>
<dbReference type="Pfam" id="PF00069">
    <property type="entry name" value="Pkinase"/>
    <property type="match status" value="2"/>
</dbReference>
<evidence type="ECO:0000256" key="5">
    <source>
        <dbReference type="PROSITE-ProRule" id="PRU10141"/>
    </source>
</evidence>
<dbReference type="PROSITE" id="PS50011">
    <property type="entry name" value="PROTEIN_KINASE_DOM"/>
    <property type="match status" value="1"/>
</dbReference>
<dbReference type="InterPro" id="IPR000719">
    <property type="entry name" value="Prot_kinase_dom"/>
</dbReference>
<gene>
    <name evidence="9" type="ORF">PX52LOC_04828</name>
</gene>
<feature type="binding site" evidence="5">
    <location>
        <position position="543"/>
    </location>
    <ligand>
        <name>ATP</name>
        <dbReference type="ChEBI" id="CHEBI:30616"/>
    </ligand>
</feature>
<dbReference type="GO" id="GO:0005829">
    <property type="term" value="C:cytosol"/>
    <property type="evidence" value="ECO:0007669"/>
    <property type="project" value="TreeGrafter"/>
</dbReference>
<dbReference type="PROSITE" id="PS00107">
    <property type="entry name" value="PROTEIN_KINASE_ATP"/>
    <property type="match status" value="1"/>
</dbReference>
<sequence>MEAPRWNIITPSQYEWERRGLDFIRAGLPDHDPYRAWANFEFQTADGAIYEVDLLVLTKMGFWLVECKAWPGHIWGDPGTWTRSHDGRLHTEDNPVLLANRKAKALASLLKVQPALGKLRLPWLDALVFLSAEDVQCGLTGNARNRVLLRDRPKTDTRPDQKGILAALINREGPGIDADLRGTIDIKVAKGLSRAMEQAGVRPSQRSRRVGDYILGDLIFDGPGYQDRLAKHASFDSVYCRVRQYTVAQASSEDDRQRLKRAAAREFQIIQTLDHQNVLPVLDYKEHENGPALLFRYLDPNAVRFDHYLATHGPKLETGQRLDLLRQLADAIRYAHRKRVIHRSLGPQSILVSDAESSSPRLQVYNWQVGVRESTSTSGRVTNVEDLVEAQSLVYMSPEALSDSRKVTEASDVFSLGAIAYHLFANRPPASNPTELARVLRDQKGLSVSAVLDGAGPKLEELIQWSTHPDVLTRIGSVEDFLVLLGDVEDELTAPKETVVNDPLHAKQGDRLPHGFVVKRELGQGATAKALLVVKDEKESVLKVALAEDDNTRLHEEADALRSIHSEFIVAIEQELTMSGRTVLVLQKAGDHTLAAVLAKDGVPGLELLSRYGDDLLSALCSLERHGVVHRDIKPDNIGIRSLTKQRNQLILFDFSLARAPLDHIHVGTEGYRDPFLKLRKPARWDLAAERYSAAVTLYEMTLGHGVLPQWGNDKSDPALTNDRLVIDAEKFDPSVRDGLIEFFSTALHREPAERYDSAYDMQTAWRQVFTEAEQRKIVTATGDEIVLGVSLEQATLGTPVSALGLSTRARNALERANAVTVRDLLNFPVGDIHLMKGVGNQTRQEIIRFVIQLRGKFPNVEPVKVKDQPAEDDSAGPPSLEALHHRIVGARNPKKDGEWNVRSGLLGLSAPDSQPPSAWPSQTDVAEALGITRARVGQVVSTERTRWGKDAQITAFRHELCEQIQRLGGVVTIAEIIDLTILLRPAASTPDAARQQRLASAVARAVVETEDMMAQRRFQMRRVAGKVVVACSQELAVYAEKLGQVADQLAGADPLASPIRVFQELYEVQQPSQPHGCQPFGNERLLNLAAAMSQKAAVSSRQEVYPRGMAAERALRLGIGALSGLGIGDTEKGFSVEQVRERVKSRYPAAEPLPDRPDLDALLHKVGLDVRWDADSKLYQRREATTLVTSGSSVPRRRSTATTARQVEVTPDVADARAFEERLKHAHGDGGFLVLTVRPSRMRWAEAELLRRFDLERVSFDDLFFDVLRDEAKELEVDWAVIEQADGADPTSQDWKNLLHLIGRAGPKIASRLADRRDHLLLVHPGLIARYDLMAVLETLRDRVGHDAPCPGLWLLVATDGQNEMPVLDNAEIPLITPGQRARVSESWLENLHRGRSEQSTVPAAAGKKVGNRT</sequence>
<dbReference type="GO" id="GO:0005776">
    <property type="term" value="C:autophagosome"/>
    <property type="evidence" value="ECO:0007669"/>
    <property type="project" value="TreeGrafter"/>
</dbReference>
<evidence type="ECO:0000259" key="8">
    <source>
        <dbReference type="PROSITE" id="PS50965"/>
    </source>
</evidence>
<dbReference type="SMART" id="SM00220">
    <property type="entry name" value="S_TKc"/>
    <property type="match status" value="1"/>
</dbReference>
<dbReference type="EMBL" id="CP042425">
    <property type="protein sequence ID" value="QEL17817.1"/>
    <property type="molecule type" value="Genomic_DNA"/>
</dbReference>
<feature type="region of interest" description="Disordered" evidence="6">
    <location>
        <begin position="1393"/>
        <end position="1415"/>
    </location>
</feature>
<proteinExistence type="predicted"/>
<evidence type="ECO:0000259" key="7">
    <source>
        <dbReference type="PROSITE" id="PS50011"/>
    </source>
</evidence>
<reference evidence="10" key="1">
    <citation type="submission" date="2019-08" db="EMBL/GenBank/DDBJ databases">
        <title>Limnoglobus roseus gen. nov., sp. nov., a novel freshwater planctomycete with a giant genome from the family Gemmataceae.</title>
        <authorList>
            <person name="Kulichevskaya I.S."/>
            <person name="Naumoff D.G."/>
            <person name="Miroshnikov K."/>
            <person name="Ivanova A."/>
            <person name="Philippov D.A."/>
            <person name="Hakobyan A."/>
            <person name="Rijpstra I.C."/>
            <person name="Sinninghe Damste J.S."/>
            <person name="Liesack W."/>
            <person name="Dedysh S.N."/>
        </authorList>
    </citation>
    <scope>NUCLEOTIDE SEQUENCE [LARGE SCALE GENOMIC DNA]</scope>
    <source>
        <strain evidence="10">PX52</strain>
    </source>
</reference>
<feature type="domain" description="Protein kinase" evidence="7">
    <location>
        <begin position="213"/>
        <end position="568"/>
    </location>
</feature>
<accession>A0A5C1AI20</accession>
<evidence type="ECO:0000256" key="6">
    <source>
        <dbReference type="SAM" id="MobiDB-lite"/>
    </source>
</evidence>
<dbReference type="KEGG" id="lrs:PX52LOC_04828"/>
<dbReference type="Gene3D" id="1.10.150.20">
    <property type="entry name" value="5' to 3' exonuclease, C-terminal subdomain"/>
    <property type="match status" value="1"/>
</dbReference>
<dbReference type="GO" id="GO:0003677">
    <property type="term" value="F:DNA binding"/>
    <property type="evidence" value="ECO:0007669"/>
    <property type="project" value="InterPro"/>
</dbReference>
<evidence type="ECO:0000256" key="3">
    <source>
        <dbReference type="ARBA" id="ARBA00022777"/>
    </source>
</evidence>
<dbReference type="GO" id="GO:0006351">
    <property type="term" value="P:DNA-templated transcription"/>
    <property type="evidence" value="ECO:0007669"/>
    <property type="project" value="InterPro"/>
</dbReference>
<dbReference type="GO" id="GO:0003899">
    <property type="term" value="F:DNA-directed RNA polymerase activity"/>
    <property type="evidence" value="ECO:0007669"/>
    <property type="project" value="InterPro"/>
</dbReference>
<dbReference type="RefSeq" id="WP_149112380.1">
    <property type="nucleotide sequence ID" value="NZ_CP042425.1"/>
</dbReference>
<dbReference type="Pfam" id="PF03118">
    <property type="entry name" value="RNA_pol_A_CTD"/>
    <property type="match status" value="1"/>
</dbReference>
<dbReference type="PANTHER" id="PTHR24348">
    <property type="entry name" value="SERINE/THREONINE-PROTEIN KINASE UNC-51-RELATED"/>
    <property type="match status" value="1"/>
</dbReference>
<evidence type="ECO:0000256" key="1">
    <source>
        <dbReference type="ARBA" id="ARBA00022679"/>
    </source>
</evidence>
<organism evidence="9 10">
    <name type="scientific">Limnoglobus roseus</name>
    <dbReference type="NCBI Taxonomy" id="2598579"/>
    <lineage>
        <taxon>Bacteria</taxon>
        <taxon>Pseudomonadati</taxon>
        <taxon>Planctomycetota</taxon>
        <taxon>Planctomycetia</taxon>
        <taxon>Gemmatales</taxon>
        <taxon>Gemmataceae</taxon>
        <taxon>Limnoglobus</taxon>
    </lineage>
</organism>
<dbReference type="PANTHER" id="PTHR24348:SF22">
    <property type="entry name" value="NON-SPECIFIC SERINE_THREONINE PROTEIN KINASE"/>
    <property type="match status" value="1"/>
</dbReference>
<dbReference type="Pfam" id="PF08378">
    <property type="entry name" value="NERD"/>
    <property type="match status" value="1"/>
</dbReference>
<dbReference type="InterPro" id="IPR011260">
    <property type="entry name" value="RNAP_asu_C"/>
</dbReference>
<keyword evidence="1" id="KW-0808">Transferase</keyword>
<dbReference type="InterPro" id="IPR011528">
    <property type="entry name" value="NERD"/>
</dbReference>
<evidence type="ECO:0000313" key="10">
    <source>
        <dbReference type="Proteomes" id="UP000324974"/>
    </source>
</evidence>
<dbReference type="Gene3D" id="1.10.510.10">
    <property type="entry name" value="Transferase(Phosphotransferase) domain 1"/>
    <property type="match status" value="2"/>
</dbReference>
<keyword evidence="3 9" id="KW-0418">Kinase</keyword>
<dbReference type="SUPFAM" id="SSF56112">
    <property type="entry name" value="Protein kinase-like (PK-like)"/>
    <property type="match status" value="2"/>
</dbReference>
<dbReference type="GO" id="GO:0016020">
    <property type="term" value="C:membrane"/>
    <property type="evidence" value="ECO:0007669"/>
    <property type="project" value="TreeGrafter"/>
</dbReference>
<dbReference type="InterPro" id="IPR049832">
    <property type="entry name" value="BREX_PglW"/>
</dbReference>
<protein>
    <submittedName>
        <fullName evidence="9">BREX system serine/threonine kinase PglW</fullName>
    </submittedName>
</protein>
<keyword evidence="4 5" id="KW-0067">ATP-binding</keyword>
<feature type="domain" description="NERD" evidence="8">
    <location>
        <begin position="12"/>
        <end position="129"/>
    </location>
</feature>
<dbReference type="GO" id="GO:0000407">
    <property type="term" value="C:phagophore assembly site"/>
    <property type="evidence" value="ECO:0007669"/>
    <property type="project" value="TreeGrafter"/>
</dbReference>
<keyword evidence="2 5" id="KW-0547">Nucleotide-binding</keyword>
<dbReference type="NCBIfam" id="NF033442">
    <property type="entry name" value="BREX_PglW"/>
    <property type="match status" value="1"/>
</dbReference>
<dbReference type="InterPro" id="IPR011009">
    <property type="entry name" value="Kinase-like_dom_sf"/>
</dbReference>
<dbReference type="Proteomes" id="UP000324974">
    <property type="component" value="Chromosome"/>
</dbReference>
<evidence type="ECO:0000313" key="9">
    <source>
        <dbReference type="EMBL" id="QEL17817.1"/>
    </source>
</evidence>
<dbReference type="PROSITE" id="PS50965">
    <property type="entry name" value="NERD"/>
    <property type="match status" value="1"/>
</dbReference>
<dbReference type="InterPro" id="IPR017441">
    <property type="entry name" value="Protein_kinase_ATP_BS"/>
</dbReference>
<dbReference type="InterPro" id="IPR045269">
    <property type="entry name" value="Atg1-like"/>
</dbReference>
<name>A0A5C1AI20_9BACT</name>
<evidence type="ECO:0000256" key="2">
    <source>
        <dbReference type="ARBA" id="ARBA00022741"/>
    </source>
</evidence>
<evidence type="ECO:0000256" key="4">
    <source>
        <dbReference type="ARBA" id="ARBA00022840"/>
    </source>
</evidence>
<dbReference type="GO" id="GO:0004674">
    <property type="term" value="F:protein serine/threonine kinase activity"/>
    <property type="evidence" value="ECO:0007669"/>
    <property type="project" value="InterPro"/>
</dbReference>